<evidence type="ECO:0000256" key="2">
    <source>
        <dbReference type="ARBA" id="ARBA00006092"/>
    </source>
</evidence>
<evidence type="ECO:0000313" key="15">
    <source>
        <dbReference type="EMBL" id="OBA27071.1"/>
    </source>
</evidence>
<evidence type="ECO:0000256" key="6">
    <source>
        <dbReference type="ARBA" id="ARBA00022833"/>
    </source>
</evidence>
<evidence type="ECO:0000256" key="13">
    <source>
        <dbReference type="SAM" id="MobiDB-lite"/>
    </source>
</evidence>
<evidence type="ECO:0000256" key="4">
    <source>
        <dbReference type="ARBA" id="ARBA00022763"/>
    </source>
</evidence>
<accession>A0A1B7TEC7</accession>
<dbReference type="SMART" id="SM01047">
    <property type="entry name" value="C1_4"/>
    <property type="match status" value="1"/>
</dbReference>
<dbReference type="Gene3D" id="3.40.50.410">
    <property type="entry name" value="von Willebrand factor, type A domain"/>
    <property type="match status" value="1"/>
</dbReference>
<feature type="compositionally biased region" description="Basic and acidic residues" evidence="13">
    <location>
        <begin position="37"/>
        <end position="84"/>
    </location>
</feature>
<keyword evidence="3 11" id="KW-0479">Metal-binding</keyword>
<organism evidence="15 16">
    <name type="scientific">Hanseniaspora valbyensis NRRL Y-1626</name>
    <dbReference type="NCBI Taxonomy" id="766949"/>
    <lineage>
        <taxon>Eukaryota</taxon>
        <taxon>Fungi</taxon>
        <taxon>Dikarya</taxon>
        <taxon>Ascomycota</taxon>
        <taxon>Saccharomycotina</taxon>
        <taxon>Saccharomycetes</taxon>
        <taxon>Saccharomycodales</taxon>
        <taxon>Saccharomycodaceae</taxon>
        <taxon>Hanseniaspora</taxon>
    </lineage>
</organism>
<feature type="zinc finger region" description="C4-type" evidence="12">
    <location>
        <begin position="419"/>
        <end position="436"/>
    </location>
</feature>
<keyword evidence="16" id="KW-1185">Reference proteome</keyword>
<dbReference type="Pfam" id="PF07975">
    <property type="entry name" value="C1_4"/>
    <property type="match status" value="1"/>
</dbReference>
<dbReference type="InterPro" id="IPR013087">
    <property type="entry name" value="Znf_C2H2_type"/>
</dbReference>
<dbReference type="PANTHER" id="PTHR12695">
    <property type="entry name" value="GENERAL TRANSCRIPTION FACTOR IIH SUBUNIT 2"/>
    <property type="match status" value="1"/>
</dbReference>
<dbReference type="GO" id="GO:0005675">
    <property type="term" value="C:transcription factor TFIIH holo complex"/>
    <property type="evidence" value="ECO:0007669"/>
    <property type="project" value="UniProtKB-UniRule"/>
</dbReference>
<keyword evidence="8 11" id="KW-0804">Transcription</keyword>
<evidence type="ECO:0000256" key="9">
    <source>
        <dbReference type="ARBA" id="ARBA00023204"/>
    </source>
</evidence>
<name>A0A1B7TEC7_9ASCO</name>
<comment type="similarity">
    <text evidence="2 11">Belongs to the GTF2H2 family.</text>
</comment>
<dbReference type="Pfam" id="PF04056">
    <property type="entry name" value="Ssl1"/>
    <property type="match status" value="1"/>
</dbReference>
<dbReference type="InterPro" id="IPR002035">
    <property type="entry name" value="VWF_A"/>
</dbReference>
<keyword evidence="6 11" id="KW-0862">Zinc</keyword>
<proteinExistence type="inferred from homology"/>
<evidence type="ECO:0000256" key="11">
    <source>
        <dbReference type="PIRNR" id="PIRNR015919"/>
    </source>
</evidence>
<feature type="region of interest" description="Disordered" evidence="13">
    <location>
        <begin position="22"/>
        <end position="100"/>
    </location>
</feature>
<keyword evidence="7 11" id="KW-0805">Transcription regulation</keyword>
<keyword evidence="10 11" id="KW-0539">Nucleus</keyword>
<dbReference type="CDD" id="cd19757">
    <property type="entry name" value="Bbox1"/>
    <property type="match status" value="1"/>
</dbReference>
<dbReference type="Proteomes" id="UP000092321">
    <property type="component" value="Unassembled WGS sequence"/>
</dbReference>
<dbReference type="InterPro" id="IPR004595">
    <property type="entry name" value="TFIIH_C1-like_dom"/>
</dbReference>
<dbReference type="PROSITE" id="PS00028">
    <property type="entry name" value="ZINC_FINGER_C2H2_1"/>
    <property type="match status" value="1"/>
</dbReference>
<dbReference type="AlphaFoldDB" id="A0A1B7TEC7"/>
<dbReference type="PIRSF" id="PIRSF015919">
    <property type="entry name" value="TFIIH_SSL1"/>
    <property type="match status" value="1"/>
</dbReference>
<evidence type="ECO:0000256" key="10">
    <source>
        <dbReference type="ARBA" id="ARBA00023242"/>
    </source>
</evidence>
<evidence type="ECO:0000256" key="5">
    <source>
        <dbReference type="ARBA" id="ARBA00022771"/>
    </source>
</evidence>
<dbReference type="PANTHER" id="PTHR12695:SF2">
    <property type="entry name" value="GENERAL TRANSCRIPTION FACTOR IIH SUBUNIT 2-RELATED"/>
    <property type="match status" value="1"/>
</dbReference>
<dbReference type="EMBL" id="LXPE01000011">
    <property type="protein sequence ID" value="OBA27071.1"/>
    <property type="molecule type" value="Genomic_DNA"/>
</dbReference>
<reference evidence="16" key="1">
    <citation type="journal article" date="2016" name="Proc. Natl. Acad. Sci. U.S.A.">
        <title>Comparative genomics of biotechnologically important yeasts.</title>
        <authorList>
            <person name="Riley R."/>
            <person name="Haridas S."/>
            <person name="Wolfe K.H."/>
            <person name="Lopes M.R."/>
            <person name="Hittinger C.T."/>
            <person name="Goeker M."/>
            <person name="Salamov A.A."/>
            <person name="Wisecaver J.H."/>
            <person name="Long T.M."/>
            <person name="Calvey C.H."/>
            <person name="Aerts A.L."/>
            <person name="Barry K.W."/>
            <person name="Choi C."/>
            <person name="Clum A."/>
            <person name="Coughlan A.Y."/>
            <person name="Deshpande S."/>
            <person name="Douglass A.P."/>
            <person name="Hanson S.J."/>
            <person name="Klenk H.-P."/>
            <person name="LaButti K.M."/>
            <person name="Lapidus A."/>
            <person name="Lindquist E.A."/>
            <person name="Lipzen A.M."/>
            <person name="Meier-Kolthoff J.P."/>
            <person name="Ohm R.A."/>
            <person name="Otillar R.P."/>
            <person name="Pangilinan J.L."/>
            <person name="Peng Y."/>
            <person name="Rokas A."/>
            <person name="Rosa C.A."/>
            <person name="Scheuner C."/>
            <person name="Sibirny A.A."/>
            <person name="Slot J.C."/>
            <person name="Stielow J.B."/>
            <person name="Sun H."/>
            <person name="Kurtzman C.P."/>
            <person name="Blackwell M."/>
            <person name="Grigoriev I.V."/>
            <person name="Jeffries T.W."/>
        </authorList>
    </citation>
    <scope>NUCLEOTIDE SEQUENCE [LARGE SCALE GENOMIC DNA]</scope>
    <source>
        <strain evidence="16">NRRL Y-1626</strain>
    </source>
</reference>
<dbReference type="PROSITE" id="PS50234">
    <property type="entry name" value="VWFA"/>
    <property type="match status" value="1"/>
</dbReference>
<dbReference type="SUPFAM" id="SSF57889">
    <property type="entry name" value="Cysteine-rich domain"/>
    <property type="match status" value="1"/>
</dbReference>
<dbReference type="InterPro" id="IPR007198">
    <property type="entry name" value="Ssl1-like"/>
</dbReference>
<dbReference type="OrthoDB" id="284275at2759"/>
<comment type="caution">
    <text evidence="15">The sequence shown here is derived from an EMBL/GenBank/DDBJ whole genome shotgun (WGS) entry which is preliminary data.</text>
</comment>
<comment type="function">
    <text evidence="11">Component of the general transcription and DNA repair factor IIH (TFIIH) core complex, which is involved in general and transcription-coupled nucleotide excision repair (NER) of damaged DNA and, when complexed to TFIIK, in RNA transcription by RNA polymerase II.</text>
</comment>
<gene>
    <name evidence="15" type="ORF">HANVADRAFT_52613</name>
</gene>
<dbReference type="GO" id="GO:0008270">
    <property type="term" value="F:zinc ion binding"/>
    <property type="evidence" value="ECO:0007669"/>
    <property type="project" value="UniProtKB-UniRule"/>
</dbReference>
<comment type="subcellular location">
    <subcellularLocation>
        <location evidence="1 11">Nucleus</location>
    </subcellularLocation>
</comment>
<evidence type="ECO:0000256" key="7">
    <source>
        <dbReference type="ARBA" id="ARBA00023015"/>
    </source>
</evidence>
<dbReference type="InterPro" id="IPR013083">
    <property type="entry name" value="Znf_RING/FYVE/PHD"/>
</dbReference>
<feature type="region of interest" description="Disordered" evidence="13">
    <location>
        <begin position="121"/>
        <end position="143"/>
    </location>
</feature>
<dbReference type="GO" id="GO:0000439">
    <property type="term" value="C:transcription factor TFIIH core complex"/>
    <property type="evidence" value="ECO:0007669"/>
    <property type="project" value="UniProtKB-UniRule"/>
</dbReference>
<evidence type="ECO:0000259" key="14">
    <source>
        <dbReference type="PROSITE" id="PS50234"/>
    </source>
</evidence>
<feature type="compositionally biased region" description="Basic and acidic residues" evidence="13">
    <location>
        <begin position="121"/>
        <end position="137"/>
    </location>
</feature>
<keyword evidence="5" id="KW-0863">Zinc-finger</keyword>
<keyword evidence="9" id="KW-0234">DNA repair</keyword>
<dbReference type="GO" id="GO:0006357">
    <property type="term" value="P:regulation of transcription by RNA polymerase II"/>
    <property type="evidence" value="ECO:0007669"/>
    <property type="project" value="UniProtKB-UniRule"/>
</dbReference>
<feature type="domain" description="VWFA" evidence="14">
    <location>
        <begin position="194"/>
        <end position="376"/>
    </location>
</feature>
<dbReference type="FunFam" id="3.40.50.410:FF:000015">
    <property type="entry name" value="General transcription factor IIH subunit 2"/>
    <property type="match status" value="1"/>
</dbReference>
<protein>
    <recommendedName>
        <fullName evidence="11">General transcription and DNA repair factor IIH</fullName>
    </recommendedName>
</protein>
<evidence type="ECO:0000313" key="16">
    <source>
        <dbReference type="Proteomes" id="UP000092321"/>
    </source>
</evidence>
<dbReference type="GO" id="GO:0006289">
    <property type="term" value="P:nucleotide-excision repair"/>
    <property type="evidence" value="ECO:0007669"/>
    <property type="project" value="UniProtKB-UniRule"/>
</dbReference>
<dbReference type="InterPro" id="IPR012170">
    <property type="entry name" value="TFIIH_SSL1/p44"/>
</dbReference>
<dbReference type="InterPro" id="IPR036465">
    <property type="entry name" value="vWFA_dom_sf"/>
</dbReference>
<dbReference type="SUPFAM" id="SSF53300">
    <property type="entry name" value="vWA-like"/>
    <property type="match status" value="1"/>
</dbReference>
<sequence>MSDNIKIELSDDEDIILSNKNQKKHKIAAIDDEEESDRVLSKSEKLKNLSKQVDEERKLQMDSENNVKKENDETKINIKRERSGSDNSNLSDVSSDEDEDLELKNAIKKRKLDEKEAAKKAELDAKKKKDEEDEKNKQQSGYSWEDKIQRPWDIVGTTPNEDAQDQQLLNKILHTRNQKQAVNTTPLQRGIIRSMIIIIDMSQTMAEKDYRPSRFQNVLNNTIQFIQEFFNMNPISQLGVVSLKDGLAQVISPLNGSPKFHVDALLQLKHERVEPRGFASLQNGLELARGMLMGVSTHCTKEVVLLYGSLSSTDPGNIMDTVTVLKEQEVRVAIIGLVAQVNICEKISRITNMSDNSYYNVAMNEQHFSELLMERIKPLPLAEGSEFTLIKMGFPTRIIESTPSFCSCHSKLNRGGYYCPSCNSKVCNLPIECPSCELMLILSTHLARSYHHLIPLKNYQEVPVEEIEKGLIPKYASCFSCKRDFPLLKRSKSNSLLSTMRYRCVDCEKDFCMECDDLIHGLLHNCPGCESKVVL</sequence>
<keyword evidence="4" id="KW-0227">DNA damage</keyword>
<dbReference type="Gene3D" id="3.30.40.10">
    <property type="entry name" value="Zinc/RING finger domain, C3HC4 (zinc finger)"/>
    <property type="match status" value="1"/>
</dbReference>
<evidence type="ECO:0000256" key="1">
    <source>
        <dbReference type="ARBA" id="ARBA00004123"/>
    </source>
</evidence>
<dbReference type="GO" id="GO:0006351">
    <property type="term" value="P:DNA-templated transcription"/>
    <property type="evidence" value="ECO:0007669"/>
    <property type="project" value="InterPro"/>
</dbReference>
<evidence type="ECO:0000256" key="12">
    <source>
        <dbReference type="PIRSR" id="PIRSR015919-1"/>
    </source>
</evidence>
<dbReference type="SMART" id="SM00327">
    <property type="entry name" value="VWA"/>
    <property type="match status" value="1"/>
</dbReference>
<evidence type="ECO:0000256" key="3">
    <source>
        <dbReference type="ARBA" id="ARBA00022723"/>
    </source>
</evidence>
<dbReference type="InterPro" id="IPR046349">
    <property type="entry name" value="C1-like_sf"/>
</dbReference>
<evidence type="ECO:0000256" key="8">
    <source>
        <dbReference type="ARBA" id="ARBA00023163"/>
    </source>
</evidence>
<dbReference type="NCBIfam" id="TIGR00622">
    <property type="entry name" value="ssl1"/>
    <property type="match status" value="1"/>
</dbReference>